<dbReference type="PANTHER" id="PTHR22774">
    <property type="entry name" value="CHOREIN N-TERMINAL DOMAIN-CONTAINING PROTEIN"/>
    <property type="match status" value="1"/>
</dbReference>
<evidence type="ECO:0000313" key="3">
    <source>
        <dbReference type="EMBL" id="CAE6971099.1"/>
    </source>
</evidence>
<feature type="region of interest" description="Disordered" evidence="2">
    <location>
        <begin position="691"/>
        <end position="746"/>
    </location>
</feature>
<evidence type="ECO:0000256" key="1">
    <source>
        <dbReference type="SAM" id="Coils"/>
    </source>
</evidence>
<comment type="caution">
    <text evidence="3">The sequence shown here is derived from an EMBL/GenBank/DDBJ whole genome shotgun (WGS) entry which is preliminary data.</text>
</comment>
<dbReference type="PANTHER" id="PTHR22774:SF11">
    <property type="entry name" value="CHOREIN N-TERMINAL DOMAIN-CONTAINING PROTEIN"/>
    <property type="match status" value="1"/>
</dbReference>
<feature type="coiled-coil region" evidence="1">
    <location>
        <begin position="748"/>
        <end position="836"/>
    </location>
</feature>
<name>A0A812I1I7_9DINO</name>
<keyword evidence="1" id="KW-0175">Coiled coil</keyword>
<keyword evidence="4" id="KW-1185">Reference proteome</keyword>
<evidence type="ECO:0000256" key="2">
    <source>
        <dbReference type="SAM" id="MobiDB-lite"/>
    </source>
</evidence>
<dbReference type="Proteomes" id="UP000604046">
    <property type="component" value="Unassembled WGS sequence"/>
</dbReference>
<dbReference type="OrthoDB" id="18982at2759"/>
<gene>
    <name evidence="3" type="primary">UHRF1BP1</name>
    <name evidence="3" type="ORF">SNAT2548_LOCUS2555</name>
</gene>
<sequence>PKPRAMLETLLARYLGRFLKGFSPEQISARLLSGSVRLKEIELNLEAIHELLVAQLPATLELRRVRCEAIYLKVPWKRLRRKPVFVELSDVSIEAKVHSATPELLEAQARRQTESTQASEESHAVEEEEDEEDLRKSVESQLKVGLKEVIGDGVQIVVNGLQLQLWPSVSEESTPSMPLSLSVEGFQSFPSNSAGEKIDCPQDVHEFCDPCARLFRMVSVRGLRLEALSHLGGRGAVVVHDDSEGDLRVCIEQRRWCGFIPHHRSRRVCPFSSEMAISLLIRHLSLALPEAPLLAVCAAAIDLIKGIPKAAAQAPADVPQAVASWSTLAPGRGGAEGLAWREQLVSRRLVTLVTLELTLTQCEATLIPEGSASALQLKAEDFLFTLDLLNSLDAFRLRCLDELSLRDAEIGGRDSKQVCLQRQFGITLGKVAATWGGTQEGPDRRESRLLALGPAGAAGAAVTFRWKDVPALGAADGSRQPVEGCLHAVQLLLDVHALTALVDTVKNIVLPFAEILEPPPFATSWCRVRLHDLTVDLPAMEGFPFPLKLKMPSLLLTSLPGLGELFTALESLPSRHTWMGRRHPGRGERGDGSQVQLGDAASAHAGDSEPCACGRDFGSVRFGPGLAPVRGAQRPGAWAARQSQNADYVPVDNDELVEMFRAHLSARSLESVLAVARQSLAQEEGAGQRIDSAMITLSSQSPTSPRKKTSRRGWLSGLKHSFKDAHKGSSSKSGGSGRQSSSRDEARLVEAASQLASLQEAVRRLQCQREEAALRKEALQRAAEEELQRMEADVSATEEELTMQIALERGKQAELSAKAEEQRQLLTQLLRDAQAKAVRGV</sequence>
<accession>A0A812I1I7</accession>
<dbReference type="InterPro" id="IPR026728">
    <property type="entry name" value="BLTP3A/B"/>
</dbReference>
<feature type="region of interest" description="Disordered" evidence="2">
    <location>
        <begin position="580"/>
        <end position="605"/>
    </location>
</feature>
<dbReference type="EMBL" id="CAJNDS010000153">
    <property type="protein sequence ID" value="CAE6971099.1"/>
    <property type="molecule type" value="Genomic_DNA"/>
</dbReference>
<evidence type="ECO:0000313" key="4">
    <source>
        <dbReference type="Proteomes" id="UP000604046"/>
    </source>
</evidence>
<organism evidence="3 4">
    <name type="scientific">Symbiodinium natans</name>
    <dbReference type="NCBI Taxonomy" id="878477"/>
    <lineage>
        <taxon>Eukaryota</taxon>
        <taxon>Sar</taxon>
        <taxon>Alveolata</taxon>
        <taxon>Dinophyceae</taxon>
        <taxon>Suessiales</taxon>
        <taxon>Symbiodiniaceae</taxon>
        <taxon>Symbiodinium</taxon>
    </lineage>
</organism>
<feature type="region of interest" description="Disordered" evidence="2">
    <location>
        <begin position="109"/>
        <end position="136"/>
    </location>
</feature>
<dbReference type="Pfam" id="PF24917">
    <property type="entry name" value="BLTP3A_B"/>
    <property type="match status" value="1"/>
</dbReference>
<feature type="non-terminal residue" evidence="3">
    <location>
        <position position="1"/>
    </location>
</feature>
<proteinExistence type="predicted"/>
<feature type="compositionally biased region" description="Polar residues" evidence="2">
    <location>
        <begin position="695"/>
        <end position="704"/>
    </location>
</feature>
<protein>
    <submittedName>
        <fullName evidence="3">UHRF1BP1 protein</fullName>
    </submittedName>
</protein>
<dbReference type="AlphaFoldDB" id="A0A812I1I7"/>
<reference evidence="3" key="1">
    <citation type="submission" date="2021-02" db="EMBL/GenBank/DDBJ databases">
        <authorList>
            <person name="Dougan E. K."/>
            <person name="Rhodes N."/>
            <person name="Thang M."/>
            <person name="Chan C."/>
        </authorList>
    </citation>
    <scope>NUCLEOTIDE SEQUENCE</scope>
</reference>